<comment type="caution">
    <text evidence="2">The sequence shown here is derived from an EMBL/GenBank/DDBJ whole genome shotgun (WGS) entry which is preliminary data.</text>
</comment>
<feature type="chain" id="PRO_5013299282" evidence="1">
    <location>
        <begin position="19"/>
        <end position="220"/>
    </location>
</feature>
<dbReference type="OrthoDB" id="384509at2759"/>
<dbReference type="EMBL" id="BDQF01000014">
    <property type="protein sequence ID" value="GAW82855.1"/>
    <property type="molecule type" value="Genomic_DNA"/>
</dbReference>
<dbReference type="AlphaFoldDB" id="A0A1Y1JN32"/>
<protein>
    <submittedName>
        <fullName evidence="2">Uncharacterized protein</fullName>
    </submittedName>
</protein>
<keyword evidence="3" id="KW-1185">Reference proteome</keyword>
<sequence length="220" mass="26467">MKILLYINLLFISMLSYAIENEFKNEISVIHKSVIKKVPLKTWVDLVNDSISLIKQENNLMNKSLHENDLIIWNNGKLMNEMYFNSENFRTGNKNVYSMETDCFTMKNFYNTISNQTRKYTSEWKSMKEILQLLMKSKELRDLFIGLKTEEHIEAVRQKILDLTQKNKNYQIFFDILKEHKIVYNILENKEKWLVFVKQNLQNFNKLLQLYYPNVKIDDL</sequence>
<proteinExistence type="predicted"/>
<dbReference type="RefSeq" id="XP_028545444.1">
    <property type="nucleotide sequence ID" value="XM_028689643.1"/>
</dbReference>
<name>A0A1Y1JN32_PLAGO</name>
<evidence type="ECO:0000256" key="1">
    <source>
        <dbReference type="SAM" id="SignalP"/>
    </source>
</evidence>
<dbReference type="Proteomes" id="UP000195521">
    <property type="component" value="Unassembled WGS sequence"/>
</dbReference>
<feature type="signal peptide" evidence="1">
    <location>
        <begin position="1"/>
        <end position="18"/>
    </location>
</feature>
<keyword evidence="1" id="KW-0732">Signal</keyword>
<accession>A0A1Y1JN32</accession>
<evidence type="ECO:0000313" key="2">
    <source>
        <dbReference type="EMBL" id="GAW82855.1"/>
    </source>
</evidence>
<dbReference type="OMA" id="HKIVYNI"/>
<gene>
    <name evidence="2" type="ORF">PGO_131270</name>
</gene>
<dbReference type="GeneID" id="39749593"/>
<reference evidence="3" key="1">
    <citation type="submission" date="2017-04" db="EMBL/GenBank/DDBJ databases">
        <title>Plasmodium gonderi genome.</title>
        <authorList>
            <person name="Arisue N."/>
            <person name="Honma H."/>
            <person name="Kawai S."/>
            <person name="Tougan T."/>
            <person name="Tanabe K."/>
            <person name="Horii T."/>
        </authorList>
    </citation>
    <scope>NUCLEOTIDE SEQUENCE [LARGE SCALE GENOMIC DNA]</scope>
    <source>
        <strain evidence="3">ATCC 30045</strain>
    </source>
</reference>
<evidence type="ECO:0000313" key="3">
    <source>
        <dbReference type="Proteomes" id="UP000195521"/>
    </source>
</evidence>
<organism evidence="2 3">
    <name type="scientific">Plasmodium gonderi</name>
    <dbReference type="NCBI Taxonomy" id="77519"/>
    <lineage>
        <taxon>Eukaryota</taxon>
        <taxon>Sar</taxon>
        <taxon>Alveolata</taxon>
        <taxon>Apicomplexa</taxon>
        <taxon>Aconoidasida</taxon>
        <taxon>Haemosporida</taxon>
        <taxon>Plasmodiidae</taxon>
        <taxon>Plasmodium</taxon>
        <taxon>Plasmodium (Plasmodium)</taxon>
    </lineage>
</organism>